<dbReference type="EMBL" id="VDES01000001">
    <property type="protein sequence ID" value="MBA1373036.1"/>
    <property type="molecule type" value="Genomic_DNA"/>
</dbReference>
<reference evidence="2 3" key="1">
    <citation type="journal article" date="1994" name="Int. J. Syst. Bacteriol.">
        <title>Phylogenetic positions of novel aerobic, bacteriochlorophyll a-containing bacteria and description of Roseococcus thiosulfatophilus gen. nov., sp. nov., Erythromicrobium ramosum gen. nov., sp. nov., and Erythrobacter litoralis sp. nov.</title>
        <authorList>
            <person name="Yurkov V."/>
            <person name="Stackebrandt E."/>
            <person name="Holmes A."/>
            <person name="Fuerst J.A."/>
            <person name="Hugenholtz P."/>
            <person name="Golecki J."/>
            <person name="Gad'on N."/>
            <person name="Gorlenko V.M."/>
            <person name="Kompantseva E.I."/>
            <person name="Drews G."/>
        </authorList>
    </citation>
    <scope>NUCLEOTIDE SEQUENCE [LARGE SCALE GENOMIC DNA]</scope>
    <source>
        <strain evidence="2 3">KR-99</strain>
    </source>
</reference>
<evidence type="ECO:0000256" key="1">
    <source>
        <dbReference type="SAM" id="Phobius"/>
    </source>
</evidence>
<name>A0A7V8RAT3_9SPHN</name>
<keyword evidence="1" id="KW-0472">Membrane</keyword>
<evidence type="ECO:0000313" key="3">
    <source>
        <dbReference type="Proteomes" id="UP000589292"/>
    </source>
</evidence>
<evidence type="ECO:0000313" key="2">
    <source>
        <dbReference type="EMBL" id="MBA1373036.1"/>
    </source>
</evidence>
<gene>
    <name evidence="2" type="ORF">FG486_01690</name>
</gene>
<organism evidence="2 3">
    <name type="scientific">Sphingomonas ursincola</name>
    <dbReference type="NCBI Taxonomy" id="56361"/>
    <lineage>
        <taxon>Bacteria</taxon>
        <taxon>Pseudomonadati</taxon>
        <taxon>Pseudomonadota</taxon>
        <taxon>Alphaproteobacteria</taxon>
        <taxon>Sphingomonadales</taxon>
        <taxon>Sphingomonadaceae</taxon>
        <taxon>Sphingomonas</taxon>
    </lineage>
</organism>
<keyword evidence="1" id="KW-1133">Transmembrane helix</keyword>
<dbReference type="Proteomes" id="UP000589292">
    <property type="component" value="Unassembled WGS sequence"/>
</dbReference>
<accession>A0A7V8RAT3</accession>
<keyword evidence="3" id="KW-1185">Reference proteome</keyword>
<dbReference type="RefSeq" id="WP_181266204.1">
    <property type="nucleotide sequence ID" value="NZ_BAAAGB010000002.1"/>
</dbReference>
<feature type="transmembrane region" description="Helical" evidence="1">
    <location>
        <begin position="90"/>
        <end position="112"/>
    </location>
</feature>
<keyword evidence="1" id="KW-0812">Transmembrane</keyword>
<protein>
    <submittedName>
        <fullName evidence="2">Uncharacterized protein</fullName>
    </submittedName>
</protein>
<sequence>MMNSWTTQMSLWCGGVIAFGLLLISGAFAATDGLMTLLLEILGAETPIAYDPLHRFSIALMGAVSLGWGATLLAVARITPDLSAPQAQKLWRMVTWSVLLWFVVDSSLSVATGFWRNAIPNTVLLGWYLLLVARLPGGAGQMARA</sequence>
<dbReference type="AlphaFoldDB" id="A0A7V8RAT3"/>
<comment type="caution">
    <text evidence="2">The sequence shown here is derived from an EMBL/GenBank/DDBJ whole genome shotgun (WGS) entry which is preliminary data.</text>
</comment>
<proteinExistence type="predicted"/>
<feature type="transmembrane region" description="Helical" evidence="1">
    <location>
        <begin position="53"/>
        <end position="78"/>
    </location>
</feature>